<dbReference type="Pfam" id="PF00205">
    <property type="entry name" value="TPP_enzyme_M"/>
    <property type="match status" value="1"/>
</dbReference>
<evidence type="ECO:0000256" key="1">
    <source>
        <dbReference type="ARBA" id="ARBA00001946"/>
    </source>
</evidence>
<keyword evidence="5 6" id="KW-0786">Thiamine pyrophosphate</keyword>
<dbReference type="GO" id="GO:0009097">
    <property type="term" value="P:isoleucine biosynthetic process"/>
    <property type="evidence" value="ECO:0007669"/>
    <property type="project" value="TreeGrafter"/>
</dbReference>
<protein>
    <submittedName>
        <fullName evidence="10">Thiamine pyrophosphate-binding protein</fullName>
    </submittedName>
</protein>
<comment type="similarity">
    <text evidence="3 6">Belongs to the TPP enzyme family.</text>
</comment>
<dbReference type="Gene3D" id="3.40.50.970">
    <property type="match status" value="2"/>
</dbReference>
<keyword evidence="11" id="KW-1185">Reference proteome</keyword>
<dbReference type="Gene3D" id="3.40.50.1220">
    <property type="entry name" value="TPP-binding domain"/>
    <property type="match status" value="1"/>
</dbReference>
<dbReference type="SUPFAM" id="SSF52518">
    <property type="entry name" value="Thiamin diphosphate-binding fold (THDP-binding)"/>
    <property type="match status" value="2"/>
</dbReference>
<dbReference type="SUPFAM" id="SSF52467">
    <property type="entry name" value="DHS-like NAD/FAD-binding domain"/>
    <property type="match status" value="1"/>
</dbReference>
<dbReference type="InterPro" id="IPR029035">
    <property type="entry name" value="DHS-like_NAD/FAD-binding_dom"/>
</dbReference>
<keyword evidence="4" id="KW-0479">Metal-binding</keyword>
<feature type="domain" description="Thiamine pyrophosphate enzyme TPP-binding" evidence="8">
    <location>
        <begin position="399"/>
        <end position="544"/>
    </location>
</feature>
<dbReference type="Proteomes" id="UP000566813">
    <property type="component" value="Unassembled WGS sequence"/>
</dbReference>
<organism evidence="10 11">
    <name type="scientific">Novosphingobium flavum</name>
    <dbReference type="NCBI Taxonomy" id="1778672"/>
    <lineage>
        <taxon>Bacteria</taxon>
        <taxon>Pseudomonadati</taxon>
        <taxon>Pseudomonadota</taxon>
        <taxon>Alphaproteobacteria</taxon>
        <taxon>Sphingomonadales</taxon>
        <taxon>Sphingomonadaceae</taxon>
        <taxon>Novosphingobium</taxon>
    </lineage>
</organism>
<evidence type="ECO:0000256" key="3">
    <source>
        <dbReference type="ARBA" id="ARBA00007812"/>
    </source>
</evidence>
<evidence type="ECO:0000259" key="9">
    <source>
        <dbReference type="Pfam" id="PF02776"/>
    </source>
</evidence>
<proteinExistence type="inferred from homology"/>
<comment type="caution">
    <text evidence="10">The sequence shown here is derived from an EMBL/GenBank/DDBJ whole genome shotgun (WGS) entry which is preliminary data.</text>
</comment>
<dbReference type="InterPro" id="IPR000399">
    <property type="entry name" value="TPP-bd_CS"/>
</dbReference>
<dbReference type="PANTHER" id="PTHR18968:SF166">
    <property type="entry name" value="2-HYDROXYACYL-COA LYASE 2"/>
    <property type="match status" value="1"/>
</dbReference>
<name>A0A7X1FNN2_9SPHN</name>
<evidence type="ECO:0000259" key="8">
    <source>
        <dbReference type="Pfam" id="PF02775"/>
    </source>
</evidence>
<dbReference type="GO" id="GO:0005948">
    <property type="term" value="C:acetolactate synthase complex"/>
    <property type="evidence" value="ECO:0007669"/>
    <property type="project" value="TreeGrafter"/>
</dbReference>
<dbReference type="GO" id="GO:0000287">
    <property type="term" value="F:magnesium ion binding"/>
    <property type="evidence" value="ECO:0007669"/>
    <property type="project" value="InterPro"/>
</dbReference>
<dbReference type="InterPro" id="IPR011766">
    <property type="entry name" value="TPP_enzyme_TPP-bd"/>
</dbReference>
<evidence type="ECO:0000256" key="5">
    <source>
        <dbReference type="ARBA" id="ARBA00023052"/>
    </source>
</evidence>
<dbReference type="InterPro" id="IPR012000">
    <property type="entry name" value="Thiamin_PyroP_enz_cen_dom"/>
</dbReference>
<accession>A0A7X1FNN2</accession>
<dbReference type="InterPro" id="IPR045229">
    <property type="entry name" value="TPP_enz"/>
</dbReference>
<evidence type="ECO:0000313" key="11">
    <source>
        <dbReference type="Proteomes" id="UP000566813"/>
    </source>
</evidence>
<dbReference type="Pfam" id="PF02776">
    <property type="entry name" value="TPP_enzyme_N"/>
    <property type="match status" value="1"/>
</dbReference>
<dbReference type="GO" id="GO:0050660">
    <property type="term" value="F:flavin adenine dinucleotide binding"/>
    <property type="evidence" value="ECO:0007669"/>
    <property type="project" value="TreeGrafter"/>
</dbReference>
<dbReference type="GO" id="GO:0009099">
    <property type="term" value="P:L-valine biosynthetic process"/>
    <property type="evidence" value="ECO:0007669"/>
    <property type="project" value="TreeGrafter"/>
</dbReference>
<evidence type="ECO:0000256" key="6">
    <source>
        <dbReference type="RuleBase" id="RU362132"/>
    </source>
</evidence>
<dbReference type="CDD" id="cd07035">
    <property type="entry name" value="TPP_PYR_POX_like"/>
    <property type="match status" value="1"/>
</dbReference>
<dbReference type="InterPro" id="IPR029061">
    <property type="entry name" value="THDP-binding"/>
</dbReference>
<dbReference type="GO" id="GO:0030976">
    <property type="term" value="F:thiamine pyrophosphate binding"/>
    <property type="evidence" value="ECO:0007669"/>
    <property type="project" value="InterPro"/>
</dbReference>
<dbReference type="GO" id="GO:0003984">
    <property type="term" value="F:acetolactate synthase activity"/>
    <property type="evidence" value="ECO:0007669"/>
    <property type="project" value="TreeGrafter"/>
</dbReference>
<dbReference type="RefSeq" id="WP_185662409.1">
    <property type="nucleotide sequence ID" value="NZ_JACLAW010000001.1"/>
</dbReference>
<feature type="domain" description="Thiamine pyrophosphate enzyme central" evidence="7">
    <location>
        <begin position="200"/>
        <end position="335"/>
    </location>
</feature>
<gene>
    <name evidence="10" type="ORF">H7F51_01390</name>
</gene>
<dbReference type="PROSITE" id="PS00187">
    <property type="entry name" value="TPP_ENZYMES"/>
    <property type="match status" value="1"/>
</dbReference>
<evidence type="ECO:0000256" key="2">
    <source>
        <dbReference type="ARBA" id="ARBA00001964"/>
    </source>
</evidence>
<dbReference type="EMBL" id="JACLAW010000001">
    <property type="protein sequence ID" value="MBC2664165.1"/>
    <property type="molecule type" value="Genomic_DNA"/>
</dbReference>
<comment type="cofactor">
    <cofactor evidence="1">
        <name>Mg(2+)</name>
        <dbReference type="ChEBI" id="CHEBI:18420"/>
    </cofactor>
</comment>
<comment type="cofactor">
    <cofactor evidence="2">
        <name>thiamine diphosphate</name>
        <dbReference type="ChEBI" id="CHEBI:58937"/>
    </cofactor>
</comment>
<dbReference type="Pfam" id="PF02775">
    <property type="entry name" value="TPP_enzyme_C"/>
    <property type="match status" value="1"/>
</dbReference>
<evidence type="ECO:0000259" key="7">
    <source>
        <dbReference type="Pfam" id="PF00205"/>
    </source>
</evidence>
<evidence type="ECO:0000313" key="10">
    <source>
        <dbReference type="EMBL" id="MBC2664165.1"/>
    </source>
</evidence>
<evidence type="ECO:0000256" key="4">
    <source>
        <dbReference type="ARBA" id="ARBA00022723"/>
    </source>
</evidence>
<sequence length="563" mass="59535">MASNISGGEAVAAALKSFKIRNVFGVASGKLSPLLKAISDRPELDYMGVRHEASAAFMATAIAARHGEPAVCLGETGAGGLNLLSGLGGAFANSLPVIAITSNNSSHLIDPDAGVFSSSRNRALFEAVTKWSCDVRAGERIPELMREAFRRATTGRPGPVHIDIPADILANTMEAPAGELEAPRWHYAVPSSVGPRFHELEAAADVLLRAERPLIIAGGGAIAASEKIVALSNMTGWPVVTTQMGLGIMPSDHENLVGQGGIIGGPAVQKALLEADGLLVVGCRFSSWMWPDGRRGWTHPDRQSVVQVDIDPPVIGRYAPVDHGFVCDSSAFLSSIIAWVGELAIPDRRKWAQELREVRDRHRAALRALSDERTTPIHPAALANAVGSAIGGAGLVIFDGGHTTFWSNDFTPVPGPRTRFHEPGMTHLGFGLPWALAMKRAEPDLPVWCITGDGAFGFTIQELDTARREGLDVLIVVHNNEALGVIQQGQEKAGFSLGTSLAGTDYAAVARGFGCFGEVVTTLDEIPGAIARARASGLPAVLDVRVKFVPHPMLPAFARSSQG</sequence>
<dbReference type="AlphaFoldDB" id="A0A7X1FNN2"/>
<reference evidence="10 11" key="1">
    <citation type="submission" date="2020-08" db="EMBL/GenBank/DDBJ databases">
        <title>The genome sequence of type strain Novosphingobium flavum NBRC 111647.</title>
        <authorList>
            <person name="Liu Y."/>
        </authorList>
    </citation>
    <scope>NUCLEOTIDE SEQUENCE [LARGE SCALE GENOMIC DNA]</scope>
    <source>
        <strain evidence="10 11">NBRC 111647</strain>
    </source>
</reference>
<dbReference type="InterPro" id="IPR012001">
    <property type="entry name" value="Thiamin_PyroP_enz_TPP-bd_dom"/>
</dbReference>
<feature type="domain" description="Thiamine pyrophosphate enzyme N-terminal TPP-binding" evidence="9">
    <location>
        <begin position="6"/>
        <end position="110"/>
    </location>
</feature>
<dbReference type="PANTHER" id="PTHR18968">
    <property type="entry name" value="THIAMINE PYROPHOSPHATE ENZYMES"/>
    <property type="match status" value="1"/>
</dbReference>
<dbReference type="CDD" id="cd00568">
    <property type="entry name" value="TPP_enzymes"/>
    <property type="match status" value="1"/>
</dbReference>